<organism evidence="1 2">
    <name type="scientific">Pusillimonas minor</name>
    <dbReference type="NCBI Taxonomy" id="2697024"/>
    <lineage>
        <taxon>Bacteria</taxon>
        <taxon>Pseudomonadati</taxon>
        <taxon>Pseudomonadota</taxon>
        <taxon>Betaproteobacteria</taxon>
        <taxon>Burkholderiales</taxon>
        <taxon>Alcaligenaceae</taxon>
        <taxon>Pusillimonas</taxon>
    </lineage>
</organism>
<sequence length="47" mass="5457">MKYSPERREAILAKLEAPYNRTVNDLASEEGISTATIYNWRKQARNT</sequence>
<evidence type="ECO:0000313" key="1">
    <source>
        <dbReference type="EMBL" id="MBC2771110.1"/>
    </source>
</evidence>
<dbReference type="Pfam" id="PF01527">
    <property type="entry name" value="HTH_Tnp_1"/>
    <property type="match status" value="1"/>
</dbReference>
<dbReference type="RefSeq" id="WP_185780729.1">
    <property type="nucleotide sequence ID" value="NZ_JACJUU010000020.1"/>
</dbReference>
<dbReference type="Gene3D" id="1.10.10.60">
    <property type="entry name" value="Homeodomain-like"/>
    <property type="match status" value="1"/>
</dbReference>
<reference evidence="1 2" key="1">
    <citation type="submission" date="2020-08" db="EMBL/GenBank/DDBJ databases">
        <title>Paraeoetvoesia sp. YC-7-48 draft genome sequence.</title>
        <authorList>
            <person name="Yao L."/>
        </authorList>
    </citation>
    <scope>NUCLEOTIDE SEQUENCE [LARGE SCALE GENOMIC DNA]</scope>
    <source>
        <strain evidence="2">YC-7-48</strain>
    </source>
</reference>
<dbReference type="GO" id="GO:0004803">
    <property type="term" value="F:transposase activity"/>
    <property type="evidence" value="ECO:0007669"/>
    <property type="project" value="InterPro"/>
</dbReference>
<dbReference type="Proteomes" id="UP000545386">
    <property type="component" value="Unassembled WGS sequence"/>
</dbReference>
<comment type="caution">
    <text evidence="1">The sequence shown here is derived from an EMBL/GenBank/DDBJ whole genome shotgun (WGS) entry which is preliminary data.</text>
</comment>
<dbReference type="AlphaFoldDB" id="A0A842HUK3"/>
<name>A0A842HUK3_9BURK</name>
<dbReference type="InterPro" id="IPR009057">
    <property type="entry name" value="Homeodomain-like_sf"/>
</dbReference>
<keyword evidence="2" id="KW-1185">Reference proteome</keyword>
<dbReference type="SUPFAM" id="SSF46689">
    <property type="entry name" value="Homeodomain-like"/>
    <property type="match status" value="1"/>
</dbReference>
<gene>
    <name evidence="1" type="ORF">GTU67_14475</name>
</gene>
<proteinExistence type="predicted"/>
<evidence type="ECO:0000313" key="2">
    <source>
        <dbReference type="Proteomes" id="UP000545386"/>
    </source>
</evidence>
<accession>A0A842HUK3</accession>
<protein>
    <submittedName>
        <fullName evidence="1">Transposase</fullName>
    </submittedName>
</protein>
<feature type="non-terminal residue" evidence="1">
    <location>
        <position position="47"/>
    </location>
</feature>
<dbReference type="EMBL" id="JACJUU010000020">
    <property type="protein sequence ID" value="MBC2771110.1"/>
    <property type="molecule type" value="Genomic_DNA"/>
</dbReference>
<dbReference type="GO" id="GO:0003677">
    <property type="term" value="F:DNA binding"/>
    <property type="evidence" value="ECO:0007669"/>
    <property type="project" value="InterPro"/>
</dbReference>
<dbReference type="InterPro" id="IPR002514">
    <property type="entry name" value="Transposase_8"/>
</dbReference>
<dbReference type="GO" id="GO:0006313">
    <property type="term" value="P:DNA transposition"/>
    <property type="evidence" value="ECO:0007669"/>
    <property type="project" value="InterPro"/>
</dbReference>